<protein>
    <submittedName>
        <fullName evidence="8">Putative ABC transporter permease protein</fullName>
    </submittedName>
</protein>
<sequence length="399" mass="41114">MNSPAPEATAARAIWLVAEREVVTRAKTRSFLISTGLLMVVIIVGAIVLAALTGGSSVTRVGVVGADATLSQTIETVGAATGTSVTVVTIASADDARAQIANGDLAAALVPGTSADSYVAIAKNGLDPTLEGVLRSSVEQVAVSRALVAQGVDPATLPHAQITVESTTPVKPDETQRIVIAVVGTVVLVTAIIMGGSMVSVGVVEEKTSRVVELLLSTIKPLHLLWGKIIGIGAIALAQVLLLGATAIIAGKVTGLLTIPGAAVGMFAAVIAWFLLGFLFFATLYAATGALVSRQEELGASSAPLSILAAAVMYAGIFGVQALDSRFVEVLTWIPPFSASLMPIRIATGDTYAMQVIGTFALMVAACAGATWLAARIYQRSILRTGTRMRWSEALRLVR</sequence>
<evidence type="ECO:0000313" key="9">
    <source>
        <dbReference type="Proteomes" id="UP000008363"/>
    </source>
</evidence>
<dbReference type="GO" id="GO:0140359">
    <property type="term" value="F:ABC-type transporter activity"/>
    <property type="evidence" value="ECO:0007669"/>
    <property type="project" value="InterPro"/>
</dbReference>
<evidence type="ECO:0000256" key="5">
    <source>
        <dbReference type="ARBA" id="ARBA00023136"/>
    </source>
</evidence>
<feature type="transmembrane region" description="Helical" evidence="6">
    <location>
        <begin position="262"/>
        <end position="286"/>
    </location>
</feature>
<evidence type="ECO:0000256" key="2">
    <source>
        <dbReference type="ARBA" id="ARBA00022475"/>
    </source>
</evidence>
<evidence type="ECO:0000313" key="8">
    <source>
        <dbReference type="EMBL" id="GAB93175.1"/>
    </source>
</evidence>
<reference evidence="8 9" key="1">
    <citation type="submission" date="2012-08" db="EMBL/GenBank/DDBJ databases">
        <title>Whole genome shotgun sequence of Gordonia rhizosphera NBRC 16068.</title>
        <authorList>
            <person name="Takarada H."/>
            <person name="Isaki S."/>
            <person name="Hosoyama A."/>
            <person name="Tsuchikane K."/>
            <person name="Katsumata H."/>
            <person name="Baba S."/>
            <person name="Ohji S."/>
            <person name="Yamazaki S."/>
            <person name="Fujita N."/>
        </authorList>
    </citation>
    <scope>NUCLEOTIDE SEQUENCE [LARGE SCALE GENOMIC DNA]</scope>
    <source>
        <strain evidence="8 9">NBRC 16068</strain>
    </source>
</reference>
<keyword evidence="2" id="KW-1003">Cell membrane</keyword>
<dbReference type="eggNOG" id="COG1668">
    <property type="taxonomic scope" value="Bacteria"/>
</dbReference>
<dbReference type="RefSeq" id="WP_006338142.1">
    <property type="nucleotide sequence ID" value="NZ_BAHC01000209.1"/>
</dbReference>
<dbReference type="PANTHER" id="PTHR30294">
    <property type="entry name" value="MEMBRANE COMPONENT OF ABC TRANSPORTER YHHJ-RELATED"/>
    <property type="match status" value="1"/>
</dbReference>
<gene>
    <name evidence="8" type="ORF">GORHZ_209_00100</name>
</gene>
<feature type="transmembrane region" description="Helical" evidence="6">
    <location>
        <begin position="224"/>
        <end position="250"/>
    </location>
</feature>
<dbReference type="Proteomes" id="UP000008363">
    <property type="component" value="Unassembled WGS sequence"/>
</dbReference>
<accession>K6W1X9</accession>
<keyword evidence="5 6" id="KW-0472">Membrane</keyword>
<dbReference type="AlphaFoldDB" id="K6W1X9"/>
<dbReference type="GO" id="GO:0005886">
    <property type="term" value="C:plasma membrane"/>
    <property type="evidence" value="ECO:0007669"/>
    <property type="project" value="UniProtKB-SubCell"/>
</dbReference>
<dbReference type="OrthoDB" id="3268959at2"/>
<evidence type="ECO:0000256" key="6">
    <source>
        <dbReference type="SAM" id="Phobius"/>
    </source>
</evidence>
<feature type="domain" description="ABC-2 type transporter transmembrane" evidence="7">
    <location>
        <begin position="29"/>
        <end position="375"/>
    </location>
</feature>
<organism evidence="8 9">
    <name type="scientific">Gordonia rhizosphera NBRC 16068</name>
    <dbReference type="NCBI Taxonomy" id="1108045"/>
    <lineage>
        <taxon>Bacteria</taxon>
        <taxon>Bacillati</taxon>
        <taxon>Actinomycetota</taxon>
        <taxon>Actinomycetes</taxon>
        <taxon>Mycobacteriales</taxon>
        <taxon>Gordoniaceae</taxon>
        <taxon>Gordonia</taxon>
    </lineage>
</organism>
<dbReference type="PANTHER" id="PTHR30294:SF29">
    <property type="entry name" value="MULTIDRUG ABC TRANSPORTER PERMEASE YBHS-RELATED"/>
    <property type="match status" value="1"/>
</dbReference>
<dbReference type="InterPro" id="IPR051449">
    <property type="entry name" value="ABC-2_transporter_component"/>
</dbReference>
<evidence type="ECO:0000256" key="4">
    <source>
        <dbReference type="ARBA" id="ARBA00022989"/>
    </source>
</evidence>
<dbReference type="EMBL" id="BAHC01000209">
    <property type="protein sequence ID" value="GAB93175.1"/>
    <property type="molecule type" value="Genomic_DNA"/>
</dbReference>
<name>K6W1X9_9ACTN</name>
<feature type="transmembrane region" description="Helical" evidence="6">
    <location>
        <begin position="298"/>
        <end position="320"/>
    </location>
</feature>
<keyword evidence="3 6" id="KW-0812">Transmembrane</keyword>
<feature type="transmembrane region" description="Helical" evidence="6">
    <location>
        <begin position="31"/>
        <end position="52"/>
    </location>
</feature>
<evidence type="ECO:0000256" key="3">
    <source>
        <dbReference type="ARBA" id="ARBA00022692"/>
    </source>
</evidence>
<feature type="transmembrane region" description="Helical" evidence="6">
    <location>
        <begin position="327"/>
        <end position="346"/>
    </location>
</feature>
<keyword evidence="4 6" id="KW-1133">Transmembrane helix</keyword>
<keyword evidence="9" id="KW-1185">Reference proteome</keyword>
<comment type="caution">
    <text evidence="8">The sequence shown here is derived from an EMBL/GenBank/DDBJ whole genome shotgun (WGS) entry which is preliminary data.</text>
</comment>
<feature type="transmembrane region" description="Helical" evidence="6">
    <location>
        <begin position="352"/>
        <end position="375"/>
    </location>
</feature>
<dbReference type="STRING" id="1108045.GORHZ_209_00100"/>
<comment type="subcellular location">
    <subcellularLocation>
        <location evidence="1">Cell membrane</location>
        <topology evidence="1">Multi-pass membrane protein</topology>
    </subcellularLocation>
</comment>
<dbReference type="InterPro" id="IPR013525">
    <property type="entry name" value="ABC2_TM"/>
</dbReference>
<dbReference type="Pfam" id="PF12698">
    <property type="entry name" value="ABC2_membrane_3"/>
    <property type="match status" value="1"/>
</dbReference>
<evidence type="ECO:0000259" key="7">
    <source>
        <dbReference type="Pfam" id="PF12698"/>
    </source>
</evidence>
<proteinExistence type="predicted"/>
<feature type="transmembrane region" description="Helical" evidence="6">
    <location>
        <begin position="178"/>
        <end position="204"/>
    </location>
</feature>
<evidence type="ECO:0000256" key="1">
    <source>
        <dbReference type="ARBA" id="ARBA00004651"/>
    </source>
</evidence>